<evidence type="ECO:0000313" key="8">
    <source>
        <dbReference type="Proteomes" id="UP000094527"/>
    </source>
</evidence>
<dbReference type="CDD" id="cd07776">
    <property type="entry name" value="ASKHA_NBD_FGGY_SpXK-like"/>
    <property type="match status" value="1"/>
</dbReference>
<dbReference type="GO" id="GO:0005829">
    <property type="term" value="C:cytosol"/>
    <property type="evidence" value="ECO:0007669"/>
    <property type="project" value="TreeGrafter"/>
</dbReference>
<dbReference type="Proteomes" id="UP000094527">
    <property type="component" value="Unassembled WGS sequence"/>
</dbReference>
<dbReference type="InterPro" id="IPR043129">
    <property type="entry name" value="ATPase_NBD"/>
</dbReference>
<sequence length="542" mass="60142">MMEENPVNTNPLYLGFDLSTQSIKAVVTNESLEVLYEASVNFDKDLPEFRTTGGVNKDERNSKIVSAQPIMWIKALDIVMEKIRLLEFPIDTIVGISGAGQQHGSVYWRRGAQKMLQTLDSGKFLHDQLAFAFSVTHSPVWMDSSTTEYCDKLEKFVGGPEELAKITGSKAYERFTGSQISKIFNTKREAYNSTERISLVSSFICSVFLGDYAGIDYSDGSGMNLLDIRTKTWDAKCLEGATSNDSNLEEKLGIPIPSELVVGTVSNYFVERYGFSPDCKVVAFTGDNPSSFAAMALGPNDIAVSLGTSDTVFLSLDSLPEEGLGEGHIFANPVSSKERYMALLCFKNGSLTRERIRRDAADRSWKIFNELLNSTPRGNFGNIGIYYDLWEIIPKVKNGDHRFNKEGSRLNKFTSKEVEVRALIEGQFLSRRIHAERIGCKITKESKILATGGASCNEDILQVLSDVFNAPVYVQDTSSSADLGACYRIKHAFAEEGSSYTEVVGNKASFKKVCDPNRDAKEIYDTMAKRFEVLEKSIVQGP</sequence>
<dbReference type="EC" id="2.7.1.17" evidence="4"/>
<dbReference type="STRING" id="48709.A0A1D2N0C0"/>
<accession>A0A1D2N0C0</accession>
<feature type="domain" description="Carbohydrate kinase FGGY N-terminal" evidence="5">
    <location>
        <begin position="140"/>
        <end position="290"/>
    </location>
</feature>
<dbReference type="OrthoDB" id="1728974at2759"/>
<name>A0A1D2N0C0_ORCCI</name>
<comment type="caution">
    <text evidence="7">The sequence shown here is derived from an EMBL/GenBank/DDBJ whole genome shotgun (WGS) entry which is preliminary data.</text>
</comment>
<gene>
    <name evidence="7" type="ORF">Ocin01_07959</name>
</gene>
<evidence type="ECO:0000259" key="5">
    <source>
        <dbReference type="Pfam" id="PF00370"/>
    </source>
</evidence>
<keyword evidence="4" id="KW-0067">ATP-binding</keyword>
<evidence type="ECO:0000256" key="1">
    <source>
        <dbReference type="ARBA" id="ARBA00009156"/>
    </source>
</evidence>
<comment type="function">
    <text evidence="4">Phosphorylates D-xylulose to produce D-xylulose 5-phosphate, a molecule that may play an important role in the regulation of glucose metabolism and lipogenesis.</text>
</comment>
<dbReference type="SUPFAM" id="SSF53067">
    <property type="entry name" value="Actin-like ATPase domain"/>
    <property type="match status" value="2"/>
</dbReference>
<dbReference type="PANTHER" id="PTHR10196:SF57">
    <property type="entry name" value="XYLULOSE KINASE"/>
    <property type="match status" value="1"/>
</dbReference>
<reference evidence="7 8" key="1">
    <citation type="journal article" date="2016" name="Genome Biol. Evol.">
        <title>Gene Family Evolution Reflects Adaptation to Soil Environmental Stressors in the Genome of the Collembolan Orchesella cincta.</title>
        <authorList>
            <person name="Faddeeva-Vakhrusheva A."/>
            <person name="Derks M.F."/>
            <person name="Anvar S.Y."/>
            <person name="Agamennone V."/>
            <person name="Suring W."/>
            <person name="Smit S."/>
            <person name="van Straalen N.M."/>
            <person name="Roelofs D."/>
        </authorList>
    </citation>
    <scope>NUCLEOTIDE SEQUENCE [LARGE SCALE GENOMIC DNA]</scope>
    <source>
        <tissue evidence="7">Mixed pool</tissue>
    </source>
</reference>
<dbReference type="GO" id="GO:0042732">
    <property type="term" value="P:D-xylose metabolic process"/>
    <property type="evidence" value="ECO:0007669"/>
    <property type="project" value="UniProtKB-UniRule"/>
</dbReference>
<evidence type="ECO:0000256" key="3">
    <source>
        <dbReference type="ARBA" id="ARBA00022777"/>
    </source>
</evidence>
<keyword evidence="8" id="KW-1185">Reference proteome</keyword>
<dbReference type="OMA" id="NSCALGG"/>
<organism evidence="7 8">
    <name type="scientific">Orchesella cincta</name>
    <name type="common">Springtail</name>
    <name type="synonym">Podura cincta</name>
    <dbReference type="NCBI Taxonomy" id="48709"/>
    <lineage>
        <taxon>Eukaryota</taxon>
        <taxon>Metazoa</taxon>
        <taxon>Ecdysozoa</taxon>
        <taxon>Arthropoda</taxon>
        <taxon>Hexapoda</taxon>
        <taxon>Collembola</taxon>
        <taxon>Entomobryomorpha</taxon>
        <taxon>Entomobryoidea</taxon>
        <taxon>Orchesellidae</taxon>
        <taxon>Orchesellinae</taxon>
        <taxon>Orchesella</taxon>
    </lineage>
</organism>
<proteinExistence type="inferred from homology"/>
<keyword evidence="4" id="KW-0119">Carbohydrate metabolism</keyword>
<dbReference type="InterPro" id="IPR018484">
    <property type="entry name" value="FGGY_N"/>
</dbReference>
<dbReference type="InterPro" id="IPR000577">
    <property type="entry name" value="Carb_kinase_FGGY"/>
</dbReference>
<dbReference type="GO" id="GO:0004856">
    <property type="term" value="F:D-xylulokinase activity"/>
    <property type="evidence" value="ECO:0007669"/>
    <property type="project" value="UniProtKB-UniRule"/>
</dbReference>
<comment type="similarity">
    <text evidence="1 4">Belongs to the FGGY kinase family.</text>
</comment>
<dbReference type="PIRSF" id="PIRSF000538">
    <property type="entry name" value="GlpK"/>
    <property type="match status" value="1"/>
</dbReference>
<protein>
    <recommendedName>
        <fullName evidence="4">Xylulose kinase</fullName>
        <ecNumber evidence="4">2.7.1.17</ecNumber>
    </recommendedName>
</protein>
<keyword evidence="4" id="KW-0547">Nucleotide-binding</keyword>
<dbReference type="GO" id="GO:0005997">
    <property type="term" value="P:xylulose metabolic process"/>
    <property type="evidence" value="ECO:0007669"/>
    <property type="project" value="UniProtKB-UniRule"/>
</dbReference>
<dbReference type="InterPro" id="IPR018485">
    <property type="entry name" value="FGGY_C"/>
</dbReference>
<dbReference type="AlphaFoldDB" id="A0A1D2N0C0"/>
<evidence type="ECO:0000256" key="4">
    <source>
        <dbReference type="RuleBase" id="RU367058"/>
    </source>
</evidence>
<feature type="domain" description="Carbohydrate kinase FGGY C-terminal" evidence="6">
    <location>
        <begin position="303"/>
        <end position="486"/>
    </location>
</feature>
<dbReference type="FunFam" id="3.30.420.40:FF:000118">
    <property type="entry name" value="Xylulose kinase 2"/>
    <property type="match status" value="1"/>
</dbReference>
<evidence type="ECO:0000259" key="6">
    <source>
        <dbReference type="Pfam" id="PF02782"/>
    </source>
</evidence>
<dbReference type="Pfam" id="PF02782">
    <property type="entry name" value="FGGY_C"/>
    <property type="match status" value="1"/>
</dbReference>
<dbReference type="PANTHER" id="PTHR10196">
    <property type="entry name" value="SUGAR KINASE"/>
    <property type="match status" value="1"/>
</dbReference>
<keyword evidence="2 4" id="KW-0808">Transferase</keyword>
<dbReference type="EMBL" id="LJIJ01000330">
    <property type="protein sequence ID" value="ODM98719.1"/>
    <property type="molecule type" value="Genomic_DNA"/>
</dbReference>
<dbReference type="Gene3D" id="3.30.420.40">
    <property type="match status" value="2"/>
</dbReference>
<dbReference type="GO" id="GO:0005524">
    <property type="term" value="F:ATP binding"/>
    <property type="evidence" value="ECO:0007669"/>
    <property type="project" value="UniProtKB-KW"/>
</dbReference>
<dbReference type="Pfam" id="PF00370">
    <property type="entry name" value="FGGY_N"/>
    <property type="match status" value="1"/>
</dbReference>
<evidence type="ECO:0000313" key="7">
    <source>
        <dbReference type="EMBL" id="ODM98719.1"/>
    </source>
</evidence>
<keyword evidence="4" id="KW-0859">Xylose metabolism</keyword>
<evidence type="ECO:0000256" key="2">
    <source>
        <dbReference type="ARBA" id="ARBA00022679"/>
    </source>
</evidence>
<dbReference type="InterPro" id="IPR042024">
    <property type="entry name" value="D-XK_euk"/>
</dbReference>
<keyword evidence="3 4" id="KW-0418">Kinase</keyword>
<comment type="catalytic activity">
    <reaction evidence="4">
        <text>D-xylulose + ATP = D-xylulose 5-phosphate + ADP + H(+)</text>
        <dbReference type="Rhea" id="RHEA:10964"/>
        <dbReference type="ChEBI" id="CHEBI:15378"/>
        <dbReference type="ChEBI" id="CHEBI:17140"/>
        <dbReference type="ChEBI" id="CHEBI:30616"/>
        <dbReference type="ChEBI" id="CHEBI:57737"/>
        <dbReference type="ChEBI" id="CHEBI:456216"/>
        <dbReference type="EC" id="2.7.1.17"/>
    </reaction>
</comment>